<dbReference type="AlphaFoldDB" id="A0AAV4Y0C9"/>
<accession>A0AAV4Y0C9</accession>
<name>A0AAV4Y0C9_CAEEX</name>
<dbReference type="EMBL" id="BPLR01018563">
    <property type="protein sequence ID" value="GIZ00588.1"/>
    <property type="molecule type" value="Genomic_DNA"/>
</dbReference>
<keyword evidence="2" id="KW-1185">Reference proteome</keyword>
<comment type="caution">
    <text evidence="1">The sequence shown here is derived from an EMBL/GenBank/DDBJ whole genome shotgun (WGS) entry which is preliminary data.</text>
</comment>
<organism evidence="1 2">
    <name type="scientific">Caerostris extrusa</name>
    <name type="common">Bark spider</name>
    <name type="synonym">Caerostris bankana</name>
    <dbReference type="NCBI Taxonomy" id="172846"/>
    <lineage>
        <taxon>Eukaryota</taxon>
        <taxon>Metazoa</taxon>
        <taxon>Ecdysozoa</taxon>
        <taxon>Arthropoda</taxon>
        <taxon>Chelicerata</taxon>
        <taxon>Arachnida</taxon>
        <taxon>Araneae</taxon>
        <taxon>Araneomorphae</taxon>
        <taxon>Entelegynae</taxon>
        <taxon>Araneoidea</taxon>
        <taxon>Araneidae</taxon>
        <taxon>Caerostris</taxon>
    </lineage>
</organism>
<evidence type="ECO:0000313" key="2">
    <source>
        <dbReference type="Proteomes" id="UP001054945"/>
    </source>
</evidence>
<evidence type="ECO:0000313" key="1">
    <source>
        <dbReference type="EMBL" id="GIZ00588.1"/>
    </source>
</evidence>
<protein>
    <submittedName>
        <fullName evidence="1">Uncharacterized protein</fullName>
    </submittedName>
</protein>
<reference evidence="1 2" key="1">
    <citation type="submission" date="2021-06" db="EMBL/GenBank/DDBJ databases">
        <title>Caerostris extrusa draft genome.</title>
        <authorList>
            <person name="Kono N."/>
            <person name="Arakawa K."/>
        </authorList>
    </citation>
    <scope>NUCLEOTIDE SEQUENCE [LARGE SCALE GENOMIC DNA]</scope>
</reference>
<gene>
    <name evidence="1" type="ORF">CEXT_276271</name>
</gene>
<dbReference type="Proteomes" id="UP001054945">
    <property type="component" value="Unassembled WGS sequence"/>
</dbReference>
<sequence>MPLPGWEPKAYSSKGQNASQLAIRPLELDREDRLRKEFFAQKQFVICFAGETALWLLNIGLHSSCKYLKSSGFYSSNNKSCVFQSFLLTNLKSKYN</sequence>
<proteinExistence type="predicted"/>